<dbReference type="InterPro" id="IPR036059">
    <property type="entry name" value="TldD/PmbA_sf"/>
</dbReference>
<keyword evidence="3" id="KW-0378">Hydrolase</keyword>
<dbReference type="Pfam" id="PF19290">
    <property type="entry name" value="PmbA_TldD_2nd"/>
    <property type="match status" value="1"/>
</dbReference>
<dbReference type="EMBL" id="LAZR01003239">
    <property type="protein sequence ID" value="KKN20475.1"/>
    <property type="molecule type" value="Genomic_DNA"/>
</dbReference>
<dbReference type="InterPro" id="IPR002510">
    <property type="entry name" value="Metalloprtase-TldD/E_N"/>
</dbReference>
<gene>
    <name evidence="8" type="ORF">LCGC14_0935230</name>
</gene>
<dbReference type="Pfam" id="PF19289">
    <property type="entry name" value="PmbA_TldD_3rd"/>
    <property type="match status" value="1"/>
</dbReference>
<evidence type="ECO:0000256" key="1">
    <source>
        <dbReference type="ARBA" id="ARBA00005836"/>
    </source>
</evidence>
<evidence type="ECO:0000259" key="5">
    <source>
        <dbReference type="Pfam" id="PF01523"/>
    </source>
</evidence>
<evidence type="ECO:0000313" key="8">
    <source>
        <dbReference type="EMBL" id="KKN20475.1"/>
    </source>
</evidence>
<dbReference type="Gene3D" id="3.30.2290.10">
    <property type="entry name" value="PmbA/TldD superfamily"/>
    <property type="match status" value="1"/>
</dbReference>
<dbReference type="GO" id="GO:0008237">
    <property type="term" value="F:metallopeptidase activity"/>
    <property type="evidence" value="ECO:0007669"/>
    <property type="project" value="UniProtKB-KW"/>
</dbReference>
<dbReference type="InterPro" id="IPR025502">
    <property type="entry name" value="TldD"/>
</dbReference>
<protein>
    <recommendedName>
        <fullName evidence="9">TldD/PmbA family protein</fullName>
    </recommendedName>
</protein>
<evidence type="ECO:0000259" key="6">
    <source>
        <dbReference type="Pfam" id="PF19289"/>
    </source>
</evidence>
<evidence type="ECO:0000256" key="2">
    <source>
        <dbReference type="ARBA" id="ARBA00022670"/>
    </source>
</evidence>
<name>A0A0F9NLT2_9ZZZZ</name>
<accession>A0A0F9NLT2</accession>
<proteinExistence type="inferred from homology"/>
<comment type="similarity">
    <text evidence="1">Belongs to the peptidase U62 family.</text>
</comment>
<evidence type="ECO:0008006" key="9">
    <source>
        <dbReference type="Google" id="ProtNLM"/>
    </source>
</evidence>
<feature type="domain" description="Metalloprotease TldD/E N-terminal" evidence="5">
    <location>
        <begin position="18"/>
        <end position="75"/>
    </location>
</feature>
<dbReference type="InterPro" id="IPR045569">
    <property type="entry name" value="Metalloprtase-TldD/E_C"/>
</dbReference>
<feature type="domain" description="Metalloprotease TldD/E central" evidence="7">
    <location>
        <begin position="106"/>
        <end position="211"/>
    </location>
</feature>
<comment type="caution">
    <text evidence="8">The sequence shown here is derived from an EMBL/GenBank/DDBJ whole genome shotgun (WGS) entry which is preliminary data.</text>
</comment>
<organism evidence="8">
    <name type="scientific">marine sediment metagenome</name>
    <dbReference type="NCBI Taxonomy" id="412755"/>
    <lineage>
        <taxon>unclassified sequences</taxon>
        <taxon>metagenomes</taxon>
        <taxon>ecological metagenomes</taxon>
    </lineage>
</organism>
<evidence type="ECO:0000259" key="7">
    <source>
        <dbReference type="Pfam" id="PF19290"/>
    </source>
</evidence>
<reference evidence="8" key="1">
    <citation type="journal article" date="2015" name="Nature">
        <title>Complex archaea that bridge the gap between prokaryotes and eukaryotes.</title>
        <authorList>
            <person name="Spang A."/>
            <person name="Saw J.H."/>
            <person name="Jorgensen S.L."/>
            <person name="Zaremba-Niedzwiedzka K."/>
            <person name="Martijn J."/>
            <person name="Lind A.E."/>
            <person name="van Eijk R."/>
            <person name="Schleper C."/>
            <person name="Guy L."/>
            <person name="Ettema T.J."/>
        </authorList>
    </citation>
    <scope>NUCLEOTIDE SEQUENCE</scope>
</reference>
<dbReference type="PANTHER" id="PTHR30624">
    <property type="entry name" value="UNCHARACTERIZED PROTEIN TLDD AND PMBA"/>
    <property type="match status" value="1"/>
</dbReference>
<evidence type="ECO:0000256" key="4">
    <source>
        <dbReference type="ARBA" id="ARBA00023049"/>
    </source>
</evidence>
<dbReference type="PIRSF" id="PIRSF004919">
    <property type="entry name" value="TldD"/>
    <property type="match status" value="1"/>
</dbReference>
<dbReference type="InterPro" id="IPR051463">
    <property type="entry name" value="Peptidase_U62_metallo"/>
</dbReference>
<dbReference type="InterPro" id="IPR045570">
    <property type="entry name" value="Metalloprtase-TldD/E_cen_dom"/>
</dbReference>
<dbReference type="GO" id="GO:0005829">
    <property type="term" value="C:cytosol"/>
    <property type="evidence" value="ECO:0007669"/>
    <property type="project" value="TreeGrafter"/>
</dbReference>
<feature type="domain" description="Metalloprotease TldD/E C-terminal" evidence="6">
    <location>
        <begin position="219"/>
        <end position="452"/>
    </location>
</feature>
<dbReference type="AlphaFoldDB" id="A0A0F9NLT2"/>
<dbReference type="InterPro" id="IPR035068">
    <property type="entry name" value="TldD/PmbA_N"/>
</dbReference>
<evidence type="ECO:0000256" key="3">
    <source>
        <dbReference type="ARBA" id="ARBA00022801"/>
    </source>
</evidence>
<dbReference type="GO" id="GO:0006508">
    <property type="term" value="P:proteolysis"/>
    <property type="evidence" value="ECO:0007669"/>
    <property type="project" value="UniProtKB-KW"/>
</dbReference>
<dbReference type="SUPFAM" id="SSF111283">
    <property type="entry name" value="Putative modulator of DNA gyrase, PmbA/TldD"/>
    <property type="match status" value="1"/>
</dbReference>
<keyword evidence="2" id="KW-0645">Protease</keyword>
<keyword evidence="4" id="KW-0482">Metalloprotease</keyword>
<dbReference type="PANTHER" id="PTHR30624:SF0">
    <property type="entry name" value="METALLOPROTEASE SLR0863"/>
    <property type="match status" value="1"/>
</dbReference>
<dbReference type="Pfam" id="PF01523">
    <property type="entry name" value="PmbA_TldD_1st"/>
    <property type="match status" value="1"/>
</dbReference>
<sequence>MKSFLSSCLKRVKADYLEIRYEEVKVVGIHYVGKELEAIGESYEKGGGIRAKSRGGWSFVSFNDLSKLKDYLELATKGAHLIKGEEIKLASLPARNEAISVEVELDPADVSLQEKYLLCNRYNKILLSGKEIQTSALRYADIHTTKYFINSEGTYIEQKRIDTVLGMRAIARRGDNIQSAHMGIGGVGGYGLVKEKAEQAEETVKRAQDLLDAEPAKGGKYTIIVDPELSGVFAHEAFGHLSEADFLYEDKRLQKIMVLGRVFGPPGLNIIDEPRIKGEGGYYLYDDEGVPSQKTYLIKEGRLSGRLHSRETSAKMGEEITGNARAISYDYPPIVRMSNTYIAAGDKSFEEMIEGVGEGIYVKGFHGGQTNLEMFTFAPEEGYLIKKGRLHHKIRDLNLSGNIFNTLASIEAIGNDLVLFTGPGGCGKGGQSPLPVSTGGPHLEIRDVVVGGK</sequence>